<sequence length="258" mass="30149">MIYRRITYKVNPETLEEFNHFFHSYIYPNYLSHGAKLIGRWVNDNRDEVMEVWNYHSMEHYEQVETLIRNSELNKLANEKSVEAGDLYIDRNEDFLSSTATYHVPRHILSVSGYITNDAGDVLLVRNFHRSDTMEMPGGQVEEGETLEEAVHREIFEETGVKVHLLGITGIYQNMTAGVTGVVFRGTYTSGEPRPAENETSEVSFTELTRENIHQYITREQFRSRTLDAMEANYLPYETFKVKPYELLSRYEAKKEYC</sequence>
<dbReference type="CDD" id="cd02883">
    <property type="entry name" value="NUDIX_Hydrolase"/>
    <property type="match status" value="1"/>
</dbReference>
<keyword evidence="6" id="KW-1185">Reference proteome</keyword>
<dbReference type="EMBL" id="QQAY01000020">
    <property type="protein sequence ID" value="RDI37937.1"/>
    <property type="molecule type" value="Genomic_DNA"/>
</dbReference>
<dbReference type="Pfam" id="PF00293">
    <property type="entry name" value="NUDIX"/>
    <property type="match status" value="1"/>
</dbReference>
<dbReference type="Gene3D" id="3.30.70.100">
    <property type="match status" value="1"/>
</dbReference>
<dbReference type="GO" id="GO:0016787">
    <property type="term" value="F:hydrolase activity"/>
    <property type="evidence" value="ECO:0007669"/>
    <property type="project" value="UniProtKB-KW"/>
</dbReference>
<organism evidence="5 6">
    <name type="scientific">Falsibacillus pallidus</name>
    <dbReference type="NCBI Taxonomy" id="493781"/>
    <lineage>
        <taxon>Bacteria</taxon>
        <taxon>Bacillati</taxon>
        <taxon>Bacillota</taxon>
        <taxon>Bacilli</taxon>
        <taxon>Bacillales</taxon>
        <taxon>Bacillaceae</taxon>
        <taxon>Falsibacillus</taxon>
    </lineage>
</organism>
<dbReference type="RefSeq" id="WP_114747084.1">
    <property type="nucleotide sequence ID" value="NZ_QQAY01000020.1"/>
</dbReference>
<dbReference type="PANTHER" id="PTHR43046:SF2">
    <property type="entry name" value="8-OXO-DGTP DIPHOSPHATASE-RELATED"/>
    <property type="match status" value="1"/>
</dbReference>
<keyword evidence="2 3" id="KW-0378">Hydrolase</keyword>
<evidence type="ECO:0000256" key="3">
    <source>
        <dbReference type="RuleBase" id="RU003476"/>
    </source>
</evidence>
<dbReference type="OrthoDB" id="9816289at2"/>
<name>A0A370G232_9BACI</name>
<dbReference type="InterPro" id="IPR011008">
    <property type="entry name" value="Dimeric_a/b-barrel"/>
</dbReference>
<accession>A0A370G232</accession>
<evidence type="ECO:0000256" key="2">
    <source>
        <dbReference type="ARBA" id="ARBA00022801"/>
    </source>
</evidence>
<evidence type="ECO:0000313" key="5">
    <source>
        <dbReference type="EMBL" id="RDI37937.1"/>
    </source>
</evidence>
<evidence type="ECO:0000313" key="6">
    <source>
        <dbReference type="Proteomes" id="UP000255326"/>
    </source>
</evidence>
<evidence type="ECO:0000256" key="1">
    <source>
        <dbReference type="ARBA" id="ARBA00001946"/>
    </source>
</evidence>
<evidence type="ECO:0000259" key="4">
    <source>
        <dbReference type="PROSITE" id="PS51462"/>
    </source>
</evidence>
<reference evidence="5 6" key="1">
    <citation type="submission" date="2018-07" db="EMBL/GenBank/DDBJ databases">
        <title>Genomic Encyclopedia of Type Strains, Phase IV (KMG-IV): sequencing the most valuable type-strain genomes for metagenomic binning, comparative biology and taxonomic classification.</title>
        <authorList>
            <person name="Goeker M."/>
        </authorList>
    </citation>
    <scope>NUCLEOTIDE SEQUENCE [LARGE SCALE GENOMIC DNA]</scope>
    <source>
        <strain evidence="5 6">DSM 25281</strain>
    </source>
</reference>
<comment type="similarity">
    <text evidence="3">Belongs to the Nudix hydrolase family.</text>
</comment>
<dbReference type="InterPro" id="IPR015797">
    <property type="entry name" value="NUDIX_hydrolase-like_dom_sf"/>
</dbReference>
<dbReference type="SUPFAM" id="SSF54909">
    <property type="entry name" value="Dimeric alpha+beta barrel"/>
    <property type="match status" value="1"/>
</dbReference>
<dbReference type="SUPFAM" id="SSF55811">
    <property type="entry name" value="Nudix"/>
    <property type="match status" value="1"/>
</dbReference>
<dbReference type="PROSITE" id="PS51462">
    <property type="entry name" value="NUDIX"/>
    <property type="match status" value="1"/>
</dbReference>
<dbReference type="InterPro" id="IPR000086">
    <property type="entry name" value="NUDIX_hydrolase_dom"/>
</dbReference>
<comment type="caution">
    <text evidence="5">The sequence shown here is derived from an EMBL/GenBank/DDBJ whole genome shotgun (WGS) entry which is preliminary data.</text>
</comment>
<dbReference type="PANTHER" id="PTHR43046">
    <property type="entry name" value="GDP-MANNOSE MANNOSYL HYDROLASE"/>
    <property type="match status" value="1"/>
</dbReference>
<dbReference type="PROSITE" id="PS00893">
    <property type="entry name" value="NUDIX_BOX"/>
    <property type="match status" value="1"/>
</dbReference>
<dbReference type="InterPro" id="IPR020476">
    <property type="entry name" value="Nudix_hydrolase"/>
</dbReference>
<dbReference type="InterPro" id="IPR020084">
    <property type="entry name" value="NUDIX_hydrolase_CS"/>
</dbReference>
<dbReference type="AlphaFoldDB" id="A0A370G232"/>
<dbReference type="Gene3D" id="3.90.79.10">
    <property type="entry name" value="Nucleoside Triphosphate Pyrophosphohydrolase"/>
    <property type="match status" value="1"/>
</dbReference>
<protein>
    <submittedName>
        <fullName evidence="5">ADP-ribose pyrophosphatase YjhB (NUDIX family)</fullName>
    </submittedName>
</protein>
<dbReference type="Proteomes" id="UP000255326">
    <property type="component" value="Unassembled WGS sequence"/>
</dbReference>
<gene>
    <name evidence="5" type="ORF">DFR59_12035</name>
</gene>
<feature type="domain" description="Nudix hydrolase" evidence="4">
    <location>
        <begin position="106"/>
        <end position="235"/>
    </location>
</feature>
<comment type="cofactor">
    <cofactor evidence="1">
        <name>Mg(2+)</name>
        <dbReference type="ChEBI" id="CHEBI:18420"/>
    </cofactor>
</comment>
<dbReference type="PRINTS" id="PR00502">
    <property type="entry name" value="NUDIXFAMILY"/>
</dbReference>
<proteinExistence type="inferred from homology"/>